<name>A0A9D2EE31_9MICO</name>
<dbReference type="InterPro" id="IPR011050">
    <property type="entry name" value="Pectin_lyase_fold/virulence"/>
</dbReference>
<proteinExistence type="predicted"/>
<evidence type="ECO:0000313" key="1">
    <source>
        <dbReference type="EMBL" id="HIZ35625.1"/>
    </source>
</evidence>
<reference evidence="1" key="1">
    <citation type="journal article" date="2021" name="PeerJ">
        <title>Extensive microbial diversity within the chicken gut microbiome revealed by metagenomics and culture.</title>
        <authorList>
            <person name="Gilroy R."/>
            <person name="Ravi A."/>
            <person name="Getino M."/>
            <person name="Pursley I."/>
            <person name="Horton D.L."/>
            <person name="Alikhan N.F."/>
            <person name="Baker D."/>
            <person name="Gharbi K."/>
            <person name="Hall N."/>
            <person name="Watson M."/>
            <person name="Adriaenssens E.M."/>
            <person name="Foster-Nyarko E."/>
            <person name="Jarju S."/>
            <person name="Secka A."/>
            <person name="Antonio M."/>
            <person name="Oren A."/>
            <person name="Chaudhuri R.R."/>
            <person name="La Ragione R."/>
            <person name="Hildebrand F."/>
            <person name="Pallen M.J."/>
        </authorList>
    </citation>
    <scope>NUCLEOTIDE SEQUENCE</scope>
    <source>
        <strain evidence="1">ChiGjej4B4-7305</strain>
    </source>
</reference>
<reference evidence="1" key="2">
    <citation type="submission" date="2021-04" db="EMBL/GenBank/DDBJ databases">
        <authorList>
            <person name="Gilroy R."/>
        </authorList>
    </citation>
    <scope>NUCLEOTIDE SEQUENCE</scope>
    <source>
        <strain evidence="1">ChiGjej4B4-7305</strain>
    </source>
</reference>
<evidence type="ECO:0000313" key="2">
    <source>
        <dbReference type="Proteomes" id="UP000824037"/>
    </source>
</evidence>
<organism evidence="1 2">
    <name type="scientific">Candidatus Ruania gallistercoris</name>
    <dbReference type="NCBI Taxonomy" id="2838746"/>
    <lineage>
        <taxon>Bacteria</taxon>
        <taxon>Bacillati</taxon>
        <taxon>Actinomycetota</taxon>
        <taxon>Actinomycetes</taxon>
        <taxon>Micrococcales</taxon>
        <taxon>Ruaniaceae</taxon>
        <taxon>Ruania</taxon>
    </lineage>
</organism>
<dbReference type="InterPro" id="IPR006311">
    <property type="entry name" value="TAT_signal"/>
</dbReference>
<dbReference type="AlphaFoldDB" id="A0A9D2EE31"/>
<comment type="caution">
    <text evidence="1">The sequence shown here is derived from an EMBL/GenBank/DDBJ whole genome shotgun (WGS) entry which is preliminary data.</text>
</comment>
<accession>A0A9D2EE31</accession>
<dbReference type="PROSITE" id="PS51318">
    <property type="entry name" value="TAT"/>
    <property type="match status" value="1"/>
</dbReference>
<dbReference type="EMBL" id="DXBY01000130">
    <property type="protein sequence ID" value="HIZ35625.1"/>
    <property type="molecule type" value="Genomic_DNA"/>
</dbReference>
<dbReference type="Gene3D" id="2.160.20.10">
    <property type="entry name" value="Single-stranded right-handed beta-helix, Pectin lyase-like"/>
    <property type="match status" value="1"/>
</dbReference>
<protein>
    <submittedName>
        <fullName evidence="1">Uncharacterized protein</fullName>
    </submittedName>
</protein>
<dbReference type="InterPro" id="IPR012334">
    <property type="entry name" value="Pectin_lyas_fold"/>
</dbReference>
<gene>
    <name evidence="1" type="ORF">H9815_07585</name>
</gene>
<dbReference type="SUPFAM" id="SSF51126">
    <property type="entry name" value="Pectin lyase-like"/>
    <property type="match status" value="1"/>
</dbReference>
<sequence>MGTELPALSRRSLLLGASALGCLIPFSTARSLPAQSTSTDADELQSLFDGATAGSTIRIPPREHVLEGYILLPQAPDVTIIAAGATFTGGSARFYSGGHSGLTWRGGRFAGDGTKALCFAFLGSTDYVFEHIEFDQVQPFGWHLFDLIGCTNFTFKALDVCGYGNTTDLSATSVYSLYKEAIQLDYAYTGASGGAGLNDLLEAAGGTFDGSASTDITVEHSTFAAARDDDGIVSWAPCPMGQHAYSPDEQNARIRFVRNVVSDAIPLNSLSGGAWPRGALSFVPIVDLEVTGNRFEATVPAAQRENWIQIVSNSDGRLPDPSTMLPSSGIAVTDNRFGGFAPTRAYVRLESDMDHPNYRISDVIVSGNHSACGESSPTWVERIGIDSQFSDIVVSDNKAMSSCPEPSDA</sequence>
<dbReference type="Proteomes" id="UP000824037">
    <property type="component" value="Unassembled WGS sequence"/>
</dbReference>